<dbReference type="InterPro" id="IPR045008">
    <property type="entry name" value="ACX4-like"/>
</dbReference>
<dbReference type="InterPro" id="IPR036250">
    <property type="entry name" value="AcylCo_DH-like_C"/>
</dbReference>
<dbReference type="GO" id="GO:0050660">
    <property type="term" value="F:flavin adenine dinucleotide binding"/>
    <property type="evidence" value="ECO:0007669"/>
    <property type="project" value="InterPro"/>
</dbReference>
<dbReference type="PANTHER" id="PTHR43188:SF1">
    <property type="entry name" value="ACYL-COA DEHYDROGENASE"/>
    <property type="match status" value="1"/>
</dbReference>
<dbReference type="SUPFAM" id="SSF56645">
    <property type="entry name" value="Acyl-CoA dehydrogenase NM domain-like"/>
    <property type="match status" value="1"/>
</dbReference>
<dbReference type="RefSeq" id="WP_071895304.1">
    <property type="nucleotide sequence ID" value="NZ_CP018135.1"/>
</dbReference>
<feature type="domain" description="Acyl-CoA dehydrogenase/oxidase C-terminal" evidence="6">
    <location>
        <begin position="253"/>
        <end position="393"/>
    </location>
</feature>
<evidence type="ECO:0000256" key="2">
    <source>
        <dbReference type="ARBA" id="ARBA00009347"/>
    </source>
</evidence>
<dbReference type="KEGG" id="nae:BHE16_08450"/>
<dbReference type="STRING" id="556325.BHE16_08450"/>
<gene>
    <name evidence="9" type="ORF">BHE16_08450</name>
</gene>
<evidence type="ECO:0000256" key="5">
    <source>
        <dbReference type="RuleBase" id="RU362125"/>
    </source>
</evidence>
<evidence type="ECO:0000259" key="6">
    <source>
        <dbReference type="Pfam" id="PF00441"/>
    </source>
</evidence>
<evidence type="ECO:0000256" key="4">
    <source>
        <dbReference type="ARBA" id="ARBA00022827"/>
    </source>
</evidence>
<evidence type="ECO:0000313" key="10">
    <source>
        <dbReference type="Proteomes" id="UP000183530"/>
    </source>
</evidence>
<dbReference type="GO" id="GO:0006635">
    <property type="term" value="P:fatty acid beta-oxidation"/>
    <property type="evidence" value="ECO:0007669"/>
    <property type="project" value="InterPro"/>
</dbReference>
<proteinExistence type="inferred from homology"/>
<dbReference type="InterPro" id="IPR006091">
    <property type="entry name" value="Acyl-CoA_Oxase/DH_mid-dom"/>
</dbReference>
<dbReference type="EMBL" id="CP018135">
    <property type="protein sequence ID" value="APF41845.1"/>
    <property type="molecule type" value="Genomic_DNA"/>
</dbReference>
<dbReference type="InterPro" id="IPR009075">
    <property type="entry name" value="AcylCo_DH/oxidase_C"/>
</dbReference>
<dbReference type="OrthoDB" id="9770681at2"/>
<dbReference type="InterPro" id="IPR013786">
    <property type="entry name" value="AcylCoA_DH/ox_N"/>
</dbReference>
<reference evidence="9 10" key="1">
    <citation type="submission" date="2016-11" db="EMBL/GenBank/DDBJ databases">
        <title>Genome sequencing of Zhihengliuella aestuarii B18 antagonistic to Plasmodiophora brassicae.</title>
        <authorList>
            <person name="Luo Y."/>
        </authorList>
    </citation>
    <scope>NUCLEOTIDE SEQUENCE [LARGE SCALE GENOMIC DNA]</scope>
    <source>
        <strain evidence="9 10">B18</strain>
    </source>
</reference>
<keyword evidence="4 5" id="KW-0274">FAD</keyword>
<evidence type="ECO:0000256" key="1">
    <source>
        <dbReference type="ARBA" id="ARBA00001974"/>
    </source>
</evidence>
<dbReference type="Gene3D" id="1.20.140.10">
    <property type="entry name" value="Butyryl-CoA Dehydrogenase, subunit A, domain 3"/>
    <property type="match status" value="1"/>
</dbReference>
<evidence type="ECO:0000313" key="9">
    <source>
        <dbReference type="EMBL" id="APF41845.1"/>
    </source>
</evidence>
<evidence type="ECO:0000259" key="8">
    <source>
        <dbReference type="Pfam" id="PF02771"/>
    </source>
</evidence>
<dbReference type="AlphaFoldDB" id="A0A1L2ZQZ0"/>
<dbReference type="PANTHER" id="PTHR43188">
    <property type="entry name" value="ACYL-COENZYME A OXIDASE"/>
    <property type="match status" value="1"/>
</dbReference>
<feature type="domain" description="Acyl-CoA dehydrogenase/oxidase N-terminal" evidence="8">
    <location>
        <begin position="32"/>
        <end position="133"/>
    </location>
</feature>
<dbReference type="InterPro" id="IPR009100">
    <property type="entry name" value="AcylCoA_DH/oxidase_NM_dom_sf"/>
</dbReference>
<dbReference type="GO" id="GO:0003995">
    <property type="term" value="F:acyl-CoA dehydrogenase activity"/>
    <property type="evidence" value="ECO:0007669"/>
    <property type="project" value="InterPro"/>
</dbReference>
<comment type="cofactor">
    <cofactor evidence="1 5">
        <name>FAD</name>
        <dbReference type="ChEBI" id="CHEBI:57692"/>
    </cofactor>
</comment>
<organism evidence="9 10">
    <name type="scientific">Neomicrococcus aestuarii</name>
    <dbReference type="NCBI Taxonomy" id="556325"/>
    <lineage>
        <taxon>Bacteria</taxon>
        <taxon>Bacillati</taxon>
        <taxon>Actinomycetota</taxon>
        <taxon>Actinomycetes</taxon>
        <taxon>Micrococcales</taxon>
        <taxon>Micrococcaceae</taxon>
        <taxon>Neomicrococcus</taxon>
    </lineage>
</organism>
<dbReference type="Gene3D" id="1.10.540.10">
    <property type="entry name" value="Acyl-CoA dehydrogenase/oxidase, N-terminal domain"/>
    <property type="match status" value="1"/>
</dbReference>
<dbReference type="InterPro" id="IPR037069">
    <property type="entry name" value="AcylCoA_DH/ox_N_sf"/>
</dbReference>
<sequence>MNTALNFHANPVEPAPALATADFFDVASQLPEHERQKLADMRAFLTQNIRPHAAEYWTRDEFPHHLLRALGDHGFGEIELEPGSRLFKGLVYAELARADLSLSTLVGIHNELIVGGLMEAGSPEQQARWIPLLRTFRAVGSFALTEPEHGSDIAKGLCTTATREGDEWVINGFKRWIGGATFADFLLVFARDTADHEVKGFLVETNRPGVSAHKIQHKTALRIIPNADITLDQVRIPLANALPGAANFSATNVLLRNSRAWVGWEAAGAQMATFDVVHHYATTREQFGHPLAEFQLVQQPIAKILGNATASLAMMAQLARLQEEGRLQMEHAALVKASTTTLARESAQLGRGLLGGNGILADREMGKIFADVEAIYTYEGTYEVNSLIVGRAVTGASAFV</sequence>
<keyword evidence="10" id="KW-1185">Reference proteome</keyword>
<name>A0A1L2ZQZ0_9MICC</name>
<evidence type="ECO:0000259" key="7">
    <source>
        <dbReference type="Pfam" id="PF02770"/>
    </source>
</evidence>
<feature type="domain" description="Acyl-CoA oxidase/dehydrogenase middle" evidence="7">
    <location>
        <begin position="141"/>
        <end position="234"/>
    </location>
</feature>
<dbReference type="Pfam" id="PF00441">
    <property type="entry name" value="Acyl-CoA_dh_1"/>
    <property type="match status" value="1"/>
</dbReference>
<protein>
    <submittedName>
        <fullName evidence="9">Acyl-CoA dehydrogenase</fullName>
    </submittedName>
</protein>
<dbReference type="Pfam" id="PF02770">
    <property type="entry name" value="Acyl-CoA_dh_M"/>
    <property type="match status" value="1"/>
</dbReference>
<dbReference type="Gene3D" id="2.40.110.10">
    <property type="entry name" value="Butyryl-CoA Dehydrogenase, subunit A, domain 2"/>
    <property type="match status" value="1"/>
</dbReference>
<dbReference type="Pfam" id="PF02771">
    <property type="entry name" value="Acyl-CoA_dh_N"/>
    <property type="match status" value="1"/>
</dbReference>
<dbReference type="Proteomes" id="UP000183530">
    <property type="component" value="Chromosome"/>
</dbReference>
<keyword evidence="5" id="KW-0560">Oxidoreductase</keyword>
<dbReference type="SUPFAM" id="SSF47203">
    <property type="entry name" value="Acyl-CoA dehydrogenase C-terminal domain-like"/>
    <property type="match status" value="1"/>
</dbReference>
<comment type="similarity">
    <text evidence="2 5">Belongs to the acyl-CoA dehydrogenase family.</text>
</comment>
<evidence type="ECO:0000256" key="3">
    <source>
        <dbReference type="ARBA" id="ARBA00022630"/>
    </source>
</evidence>
<dbReference type="InterPro" id="IPR046373">
    <property type="entry name" value="Acyl-CoA_Oxase/DH_mid-dom_sf"/>
</dbReference>
<accession>A0A1L2ZQZ0</accession>
<keyword evidence="3 5" id="KW-0285">Flavoprotein</keyword>